<organism evidence="2 3">
    <name type="scientific">Sphingomonas donggukensis</name>
    <dbReference type="NCBI Taxonomy" id="2949093"/>
    <lineage>
        <taxon>Bacteria</taxon>
        <taxon>Pseudomonadati</taxon>
        <taxon>Pseudomonadota</taxon>
        <taxon>Alphaproteobacteria</taxon>
        <taxon>Sphingomonadales</taxon>
        <taxon>Sphingomonadaceae</taxon>
        <taxon>Sphingomonas</taxon>
    </lineage>
</organism>
<feature type="signal peptide" evidence="1">
    <location>
        <begin position="1"/>
        <end position="22"/>
    </location>
</feature>
<dbReference type="Proteomes" id="UP001055580">
    <property type="component" value="Chromosome"/>
</dbReference>
<dbReference type="Pfam" id="PF18950">
    <property type="entry name" value="DUF5694"/>
    <property type="match status" value="1"/>
</dbReference>
<protein>
    <submittedName>
        <fullName evidence="2">DUF5694 domain-containing protein</fullName>
    </submittedName>
</protein>
<sequence length="279" mass="29810">MSVMGVLCCAVAGLLLPVPAAAKTVATPPPAAPVKVMVVGMFHFANPGLDFRNLQVDDVLAAPRQREIAAIVNALARFKPTVIGTEWRAEAATTSYRKYLDGALPPSRDETVQLAFRLGKQAGVTRVLGMDAPASLPFGAVFDYAKAHGQQPIIDHIGAVSDANVAEQDRLLKTAGIAGTIRALSDPVKARRDHALYNETLRIGGGSVQPGVDAVAVWYRRNLAICANMLQAAQPGDRMIVFFGGGHLHLLRQCLSETPGVELIDARDYLPTGQEKTLR</sequence>
<evidence type="ECO:0000313" key="2">
    <source>
        <dbReference type="EMBL" id="URW76091.1"/>
    </source>
</evidence>
<reference evidence="2" key="1">
    <citation type="submission" date="2022-05" db="EMBL/GenBank/DDBJ databases">
        <title>Sphingomonas sp. strain RMG20 Genome sequencing and assembly.</title>
        <authorList>
            <person name="Kim I."/>
        </authorList>
    </citation>
    <scope>NUCLEOTIDE SEQUENCE</scope>
    <source>
        <strain evidence="2">RMG20</strain>
    </source>
</reference>
<dbReference type="RefSeq" id="WP_250752939.1">
    <property type="nucleotide sequence ID" value="NZ_CP098401.1"/>
</dbReference>
<gene>
    <name evidence="2" type="ORF">M9980_02340</name>
</gene>
<name>A0ABY4TUM6_9SPHN</name>
<keyword evidence="1" id="KW-0732">Signal</keyword>
<dbReference type="InterPro" id="IPR043749">
    <property type="entry name" value="DUF5694"/>
</dbReference>
<evidence type="ECO:0000313" key="3">
    <source>
        <dbReference type="Proteomes" id="UP001055580"/>
    </source>
</evidence>
<dbReference type="EMBL" id="CP098401">
    <property type="protein sequence ID" value="URW76091.1"/>
    <property type="molecule type" value="Genomic_DNA"/>
</dbReference>
<evidence type="ECO:0000256" key="1">
    <source>
        <dbReference type="SAM" id="SignalP"/>
    </source>
</evidence>
<accession>A0ABY4TUM6</accession>
<keyword evidence="3" id="KW-1185">Reference proteome</keyword>
<proteinExistence type="predicted"/>
<feature type="chain" id="PRO_5045464840" evidence="1">
    <location>
        <begin position="23"/>
        <end position="279"/>
    </location>
</feature>